<sequence length="184" mass="20571">MINTIDKTKLTDRELLIFNQEVENKKKNPIIAYLLWWFTGFMGGHRYYFGKTGSAIAMTLIFWLLVWLFGLGALITGIWALVDVFLINGWLKEDNAKVEAQVFNDLMMNRNIAPVSREEAPAQVKATNDTSANEPEVKEQAVEESATQESPVQATPKFCVNCGSQLEGTMAFCPKCGTKIASNL</sequence>
<keyword evidence="4 6" id="KW-0472">Membrane</keyword>
<accession>A0A6L5P5X6</accession>
<comment type="subcellular location">
    <subcellularLocation>
        <location evidence="1">Membrane</location>
        <topology evidence="1">Multi-pass membrane protein</topology>
    </subcellularLocation>
</comment>
<dbReference type="GO" id="GO:0016020">
    <property type="term" value="C:membrane"/>
    <property type="evidence" value="ECO:0007669"/>
    <property type="project" value="UniProtKB-SubCell"/>
</dbReference>
<gene>
    <name evidence="9" type="ORF">GIX81_10605</name>
</gene>
<proteinExistence type="predicted"/>
<dbReference type="InterPro" id="IPR007829">
    <property type="entry name" value="TM2"/>
</dbReference>
<reference evidence="9 10" key="1">
    <citation type="submission" date="2019-11" db="EMBL/GenBank/DDBJ databases">
        <title>Draft genome sequence of 12 host-associated Lactobacillus reuteri rodent strains.</title>
        <authorList>
            <person name="Zhang S."/>
            <person name="Ozcam M."/>
            <person name="Van Pijkeren J.P."/>
        </authorList>
    </citation>
    <scope>NUCLEOTIDE SEQUENCE [LARGE SCALE GENOMIC DNA]</scope>
    <source>
        <strain evidence="9 10">Lr4020</strain>
    </source>
</reference>
<evidence type="ECO:0000259" key="8">
    <source>
        <dbReference type="Pfam" id="PF13240"/>
    </source>
</evidence>
<organism evidence="9 10">
    <name type="scientific">Limosilactobacillus reuteri</name>
    <name type="common">Lactobacillus reuteri</name>
    <dbReference type="NCBI Taxonomy" id="1598"/>
    <lineage>
        <taxon>Bacteria</taxon>
        <taxon>Bacillati</taxon>
        <taxon>Bacillota</taxon>
        <taxon>Bacilli</taxon>
        <taxon>Lactobacillales</taxon>
        <taxon>Lactobacillaceae</taxon>
        <taxon>Limosilactobacillus</taxon>
    </lineage>
</organism>
<evidence type="ECO:0000256" key="4">
    <source>
        <dbReference type="ARBA" id="ARBA00023136"/>
    </source>
</evidence>
<keyword evidence="2 6" id="KW-0812">Transmembrane</keyword>
<comment type="caution">
    <text evidence="9">The sequence shown here is derived from an EMBL/GenBank/DDBJ whole genome shotgun (WGS) entry which is preliminary data.</text>
</comment>
<feature type="domain" description="TM2" evidence="7">
    <location>
        <begin position="26"/>
        <end position="78"/>
    </location>
</feature>
<feature type="transmembrane region" description="Helical" evidence="6">
    <location>
        <begin position="30"/>
        <end position="49"/>
    </location>
</feature>
<evidence type="ECO:0000313" key="9">
    <source>
        <dbReference type="EMBL" id="MRH09870.1"/>
    </source>
</evidence>
<evidence type="ECO:0000256" key="3">
    <source>
        <dbReference type="ARBA" id="ARBA00022989"/>
    </source>
</evidence>
<dbReference type="AlphaFoldDB" id="A0A6L5P5X6"/>
<feature type="region of interest" description="Disordered" evidence="5">
    <location>
        <begin position="118"/>
        <end position="149"/>
    </location>
</feature>
<evidence type="ECO:0000256" key="1">
    <source>
        <dbReference type="ARBA" id="ARBA00004141"/>
    </source>
</evidence>
<dbReference type="InterPro" id="IPR026870">
    <property type="entry name" value="Zinc_ribbon_dom"/>
</dbReference>
<dbReference type="EMBL" id="WJNA01000036">
    <property type="protein sequence ID" value="MRH09870.1"/>
    <property type="molecule type" value="Genomic_DNA"/>
</dbReference>
<dbReference type="RefSeq" id="WP_153705278.1">
    <property type="nucleotide sequence ID" value="NZ_WJNA01000036.1"/>
</dbReference>
<evidence type="ECO:0000313" key="10">
    <source>
        <dbReference type="Proteomes" id="UP000472879"/>
    </source>
</evidence>
<protein>
    <submittedName>
        <fullName evidence="9">NINE protein</fullName>
    </submittedName>
</protein>
<evidence type="ECO:0000256" key="6">
    <source>
        <dbReference type="SAM" id="Phobius"/>
    </source>
</evidence>
<keyword evidence="3 6" id="KW-1133">Transmembrane helix</keyword>
<dbReference type="Proteomes" id="UP000472879">
    <property type="component" value="Unassembled WGS sequence"/>
</dbReference>
<feature type="transmembrane region" description="Helical" evidence="6">
    <location>
        <begin position="55"/>
        <end position="82"/>
    </location>
</feature>
<evidence type="ECO:0000256" key="2">
    <source>
        <dbReference type="ARBA" id="ARBA00022692"/>
    </source>
</evidence>
<feature type="domain" description="Zinc-ribbon" evidence="8">
    <location>
        <begin position="158"/>
        <end position="180"/>
    </location>
</feature>
<dbReference type="Pfam" id="PF13240">
    <property type="entry name" value="Zn_Ribbon_1"/>
    <property type="match status" value="1"/>
</dbReference>
<evidence type="ECO:0000259" key="7">
    <source>
        <dbReference type="Pfam" id="PF05154"/>
    </source>
</evidence>
<name>A0A6L5P5X6_LIMRT</name>
<evidence type="ECO:0000256" key="5">
    <source>
        <dbReference type="SAM" id="MobiDB-lite"/>
    </source>
</evidence>
<dbReference type="Pfam" id="PF05154">
    <property type="entry name" value="TM2"/>
    <property type="match status" value="1"/>
</dbReference>